<name>A0ABD2ZNN5_9GENT</name>
<feature type="domain" description="Serpin" evidence="2">
    <location>
        <begin position="7"/>
        <end position="90"/>
    </location>
</feature>
<dbReference type="SUPFAM" id="SSF56574">
    <property type="entry name" value="Serpins"/>
    <property type="match status" value="1"/>
</dbReference>
<evidence type="ECO:0000259" key="2">
    <source>
        <dbReference type="Pfam" id="PF00079"/>
    </source>
</evidence>
<evidence type="ECO:0000313" key="3">
    <source>
        <dbReference type="EMBL" id="KAL3520744.1"/>
    </source>
</evidence>
<proteinExistence type="inferred from homology"/>
<dbReference type="Pfam" id="PF00079">
    <property type="entry name" value="Serpin"/>
    <property type="match status" value="1"/>
</dbReference>
<organism evidence="3 4">
    <name type="scientific">Cinchona calisaya</name>
    <dbReference type="NCBI Taxonomy" id="153742"/>
    <lineage>
        <taxon>Eukaryota</taxon>
        <taxon>Viridiplantae</taxon>
        <taxon>Streptophyta</taxon>
        <taxon>Embryophyta</taxon>
        <taxon>Tracheophyta</taxon>
        <taxon>Spermatophyta</taxon>
        <taxon>Magnoliopsida</taxon>
        <taxon>eudicotyledons</taxon>
        <taxon>Gunneridae</taxon>
        <taxon>Pentapetalae</taxon>
        <taxon>asterids</taxon>
        <taxon>lamiids</taxon>
        <taxon>Gentianales</taxon>
        <taxon>Rubiaceae</taxon>
        <taxon>Cinchonoideae</taxon>
        <taxon>Cinchoneae</taxon>
        <taxon>Cinchona</taxon>
    </lineage>
</organism>
<dbReference type="PANTHER" id="PTHR11461:SF211">
    <property type="entry name" value="GH10112P-RELATED"/>
    <property type="match status" value="1"/>
</dbReference>
<dbReference type="InterPro" id="IPR023796">
    <property type="entry name" value="Serpin_dom"/>
</dbReference>
<evidence type="ECO:0000313" key="4">
    <source>
        <dbReference type="Proteomes" id="UP001630127"/>
    </source>
</evidence>
<evidence type="ECO:0000256" key="1">
    <source>
        <dbReference type="ARBA" id="ARBA00009500"/>
    </source>
</evidence>
<dbReference type="Gene3D" id="3.30.497.10">
    <property type="entry name" value="Antithrombin, subunit I, domain 2"/>
    <property type="match status" value="1"/>
</dbReference>
<sequence>MEEDHQTELTEMIQVQNGEIPFISNIIQKAFIEVDEEGTEAVAVTSCSAFGSCPRFERKVESFVVDHPFNFIIKEDTSGLVLFAGAVLNPLLK</sequence>
<dbReference type="EMBL" id="JBJUIK010000008">
    <property type="protein sequence ID" value="KAL3520744.1"/>
    <property type="molecule type" value="Genomic_DNA"/>
</dbReference>
<protein>
    <recommendedName>
        <fullName evidence="2">Serpin domain-containing protein</fullName>
    </recommendedName>
</protein>
<dbReference type="InterPro" id="IPR000215">
    <property type="entry name" value="Serpin_fam"/>
</dbReference>
<accession>A0ABD2ZNN5</accession>
<dbReference type="Proteomes" id="UP001630127">
    <property type="component" value="Unassembled WGS sequence"/>
</dbReference>
<dbReference type="InterPro" id="IPR042178">
    <property type="entry name" value="Serpin_sf_1"/>
</dbReference>
<dbReference type="PANTHER" id="PTHR11461">
    <property type="entry name" value="SERINE PROTEASE INHIBITOR, SERPIN"/>
    <property type="match status" value="1"/>
</dbReference>
<comment type="similarity">
    <text evidence="1">Belongs to the serpin family.</text>
</comment>
<reference evidence="3 4" key="1">
    <citation type="submission" date="2024-11" db="EMBL/GenBank/DDBJ databases">
        <title>A near-complete genome assembly of Cinchona calisaya.</title>
        <authorList>
            <person name="Lian D.C."/>
            <person name="Zhao X.W."/>
            <person name="Wei L."/>
        </authorList>
    </citation>
    <scope>NUCLEOTIDE SEQUENCE [LARGE SCALE GENOMIC DNA]</scope>
    <source>
        <tissue evidence="3">Nenye</tissue>
    </source>
</reference>
<dbReference type="InterPro" id="IPR036186">
    <property type="entry name" value="Serpin_sf"/>
</dbReference>
<comment type="caution">
    <text evidence="3">The sequence shown here is derived from an EMBL/GenBank/DDBJ whole genome shotgun (WGS) entry which is preliminary data.</text>
</comment>
<dbReference type="AlphaFoldDB" id="A0ABD2ZNN5"/>
<keyword evidence="4" id="KW-1185">Reference proteome</keyword>
<gene>
    <name evidence="3" type="ORF">ACH5RR_018893</name>
</gene>